<dbReference type="EMBL" id="UINC01196651">
    <property type="protein sequence ID" value="SVE13753.1"/>
    <property type="molecule type" value="Genomic_DNA"/>
</dbReference>
<accession>A0A383B1P4</accession>
<organism evidence="2">
    <name type="scientific">marine metagenome</name>
    <dbReference type="NCBI Taxonomy" id="408172"/>
    <lineage>
        <taxon>unclassified sequences</taxon>
        <taxon>metagenomes</taxon>
        <taxon>ecological metagenomes</taxon>
    </lineage>
</organism>
<evidence type="ECO:0000256" key="1">
    <source>
        <dbReference type="SAM" id="MobiDB-lite"/>
    </source>
</evidence>
<feature type="region of interest" description="Disordered" evidence="1">
    <location>
        <begin position="92"/>
        <end position="122"/>
    </location>
</feature>
<sequence length="122" mass="13903">VWEPDHVTIPADEAMASEEQAERVTATHEAEEFLREILKDGPLPVTQIKREAEENGITDKPLRTASKRLNIEKKKNGYSADSYWEWSLPKDALPTRSCPSEKEGIFEEKGHLQSEEAEKNKI</sequence>
<feature type="compositionally biased region" description="Basic and acidic residues" evidence="1">
    <location>
        <begin position="99"/>
        <end position="122"/>
    </location>
</feature>
<gene>
    <name evidence="2" type="ORF">METZ01_LOCUS466607</name>
</gene>
<evidence type="ECO:0000313" key="2">
    <source>
        <dbReference type="EMBL" id="SVE13753.1"/>
    </source>
</evidence>
<protein>
    <submittedName>
        <fullName evidence="2">Uncharacterized protein</fullName>
    </submittedName>
</protein>
<dbReference type="AlphaFoldDB" id="A0A383B1P4"/>
<feature type="non-terminal residue" evidence="2">
    <location>
        <position position="1"/>
    </location>
</feature>
<proteinExistence type="predicted"/>
<name>A0A383B1P4_9ZZZZ</name>
<reference evidence="2" key="1">
    <citation type="submission" date="2018-05" db="EMBL/GenBank/DDBJ databases">
        <authorList>
            <person name="Lanie J.A."/>
            <person name="Ng W.-L."/>
            <person name="Kazmierczak K.M."/>
            <person name="Andrzejewski T.M."/>
            <person name="Davidsen T.M."/>
            <person name="Wayne K.J."/>
            <person name="Tettelin H."/>
            <person name="Glass J.I."/>
            <person name="Rusch D."/>
            <person name="Podicherti R."/>
            <person name="Tsui H.-C.T."/>
            <person name="Winkler M.E."/>
        </authorList>
    </citation>
    <scope>NUCLEOTIDE SEQUENCE</scope>
</reference>